<dbReference type="EMBL" id="VTEZ01000005">
    <property type="protein sequence ID" value="TYS83799.1"/>
    <property type="molecule type" value="Genomic_DNA"/>
</dbReference>
<keyword evidence="4 6" id="KW-0460">Magnesium</keyword>
<dbReference type="GO" id="GO:0046872">
    <property type="term" value="F:metal ion binding"/>
    <property type="evidence" value="ECO:0007669"/>
    <property type="project" value="UniProtKB-KW"/>
</dbReference>
<organism evidence="7 8">
    <name type="scientific">Rossellomorea aquimaris</name>
    <dbReference type="NCBI Taxonomy" id="189382"/>
    <lineage>
        <taxon>Bacteria</taxon>
        <taxon>Bacillati</taxon>
        <taxon>Bacillota</taxon>
        <taxon>Bacilli</taxon>
        <taxon>Bacillales</taxon>
        <taxon>Bacillaceae</taxon>
        <taxon>Rossellomorea</taxon>
    </lineage>
</organism>
<comment type="caution">
    <text evidence="7">The sequence shown here is derived from an EMBL/GenBank/DDBJ whole genome shotgun (WGS) entry which is preliminary data.</text>
</comment>
<reference evidence="7 8" key="1">
    <citation type="submission" date="2019-08" db="EMBL/GenBank/DDBJ databases">
        <title>Bacillus genomes from the desert of Cuatro Cienegas, Coahuila.</title>
        <authorList>
            <person name="Olmedo-Alvarez G."/>
        </authorList>
    </citation>
    <scope>NUCLEOTIDE SEQUENCE [LARGE SCALE GENOMIC DNA]</scope>
    <source>
        <strain evidence="7 8">CH87b_3T</strain>
    </source>
</reference>
<comment type="cofactor">
    <cofactor evidence="1 6">
        <name>Mg(2+)</name>
        <dbReference type="ChEBI" id="CHEBI:18420"/>
    </cofactor>
</comment>
<proteinExistence type="inferred from homology"/>
<evidence type="ECO:0000313" key="7">
    <source>
        <dbReference type="EMBL" id="TYS83799.1"/>
    </source>
</evidence>
<dbReference type="InterPro" id="IPR006879">
    <property type="entry name" value="YdjC-like"/>
</dbReference>
<dbReference type="GO" id="GO:0019213">
    <property type="term" value="F:deacetylase activity"/>
    <property type="evidence" value="ECO:0007669"/>
    <property type="project" value="TreeGrafter"/>
</dbReference>
<dbReference type="OrthoDB" id="9774177at2"/>
<name>A0A5D4U9W6_9BACI</name>
<evidence type="ECO:0000256" key="6">
    <source>
        <dbReference type="HAMAP-Rule" id="MF_01246"/>
    </source>
</evidence>
<evidence type="ECO:0000256" key="4">
    <source>
        <dbReference type="ARBA" id="ARBA00022842"/>
    </source>
</evidence>
<dbReference type="NCBIfam" id="NF002559">
    <property type="entry name" value="PRK02134.1"/>
    <property type="match status" value="1"/>
</dbReference>
<comment type="subunit">
    <text evidence="6">Homodimer.</text>
</comment>
<keyword evidence="2 6" id="KW-0479">Metal-binding</keyword>
<accession>A0A5D4U9W6</accession>
<feature type="binding site" evidence="6">
    <location>
        <position position="60"/>
    </location>
    <ligand>
        <name>Mg(2+)</name>
        <dbReference type="ChEBI" id="CHEBI:18420"/>
    </ligand>
</feature>
<dbReference type="CDD" id="cd10803">
    <property type="entry name" value="YdjC_EF3048_like"/>
    <property type="match status" value="1"/>
</dbReference>
<keyword evidence="3 6" id="KW-0378">Hydrolase</keyword>
<dbReference type="EC" id="3.5.1.-" evidence="6"/>
<dbReference type="PANTHER" id="PTHR31609:SF1">
    <property type="entry name" value="CARBOHYDRATE DEACETYLASE"/>
    <property type="match status" value="1"/>
</dbReference>
<comment type="similarity">
    <text evidence="6">Belongs to the YdjC deacetylase family.</text>
</comment>
<dbReference type="PANTHER" id="PTHR31609">
    <property type="entry name" value="YDJC DEACETYLASE FAMILY MEMBER"/>
    <property type="match status" value="1"/>
</dbReference>
<evidence type="ECO:0000256" key="3">
    <source>
        <dbReference type="ARBA" id="ARBA00022801"/>
    </source>
</evidence>
<dbReference type="Gene3D" id="3.20.20.370">
    <property type="entry name" value="Glycoside hydrolase/deacetylase"/>
    <property type="match status" value="1"/>
</dbReference>
<dbReference type="GO" id="GO:0000272">
    <property type="term" value="P:polysaccharide catabolic process"/>
    <property type="evidence" value="ECO:0007669"/>
    <property type="project" value="InterPro"/>
</dbReference>
<evidence type="ECO:0000256" key="5">
    <source>
        <dbReference type="ARBA" id="ARBA00023277"/>
    </source>
</evidence>
<dbReference type="InterPro" id="IPR011330">
    <property type="entry name" value="Glyco_hydro/deAcase_b/a-brl"/>
</dbReference>
<dbReference type="Proteomes" id="UP000324269">
    <property type="component" value="Unassembled WGS sequence"/>
</dbReference>
<evidence type="ECO:0000256" key="2">
    <source>
        <dbReference type="ARBA" id="ARBA00022723"/>
    </source>
</evidence>
<dbReference type="AlphaFoldDB" id="A0A5D4U9W6"/>
<dbReference type="SUPFAM" id="SSF88713">
    <property type="entry name" value="Glycoside hydrolase/deacetylase"/>
    <property type="match status" value="1"/>
</dbReference>
<comment type="function">
    <text evidence="6">Probably catalyzes the deacetylation of acetylated carbohydrates an important step in the degradation of oligosaccharides.</text>
</comment>
<evidence type="ECO:0000313" key="8">
    <source>
        <dbReference type="Proteomes" id="UP000324269"/>
    </source>
</evidence>
<dbReference type="GO" id="GO:0016811">
    <property type="term" value="F:hydrolase activity, acting on carbon-nitrogen (but not peptide) bonds, in linear amides"/>
    <property type="evidence" value="ECO:0007669"/>
    <property type="project" value="UniProtKB-UniRule"/>
</dbReference>
<sequence>MRNVIINADDFGLCRGVNYGIVDSHRFGIVNSTTMLVNMPGTLHAVELAKVYPELQVGIHLTLTCGRPVSGGVPSLLDERGLFRYTSRIFEEREINVDEVEMEWEAQVDKFLSFGLPLSHIDSHHHVHSFRPLIPVVKRLSERFGIPVRNVPCDGLDAMNVLTDRFSMDFYGDGVSVEGLKRILDSRDEGETLEIMCHPAYVDTYLKGNSSYCEQRLRELDVLTGIKEWAF</sequence>
<keyword evidence="5 6" id="KW-0119">Carbohydrate metabolism</keyword>
<dbReference type="InterPro" id="IPR022948">
    <property type="entry name" value="COD_ChbG_bac"/>
</dbReference>
<gene>
    <name evidence="7" type="primary">chbG</name>
    <name evidence="7" type="ORF">FZC85_17585</name>
</gene>
<dbReference type="HAMAP" id="MF_01246">
    <property type="entry name" value="COD"/>
    <property type="match status" value="1"/>
</dbReference>
<dbReference type="Pfam" id="PF04794">
    <property type="entry name" value="YdjC"/>
    <property type="match status" value="1"/>
</dbReference>
<evidence type="ECO:0000256" key="1">
    <source>
        <dbReference type="ARBA" id="ARBA00001946"/>
    </source>
</evidence>
<feature type="binding site" evidence="6">
    <location>
        <position position="124"/>
    </location>
    <ligand>
        <name>Mg(2+)</name>
        <dbReference type="ChEBI" id="CHEBI:18420"/>
    </ligand>
</feature>
<protein>
    <recommendedName>
        <fullName evidence="6">Carbohydrate deacetylase</fullName>
        <ecNumber evidence="6">3.5.1.-</ecNumber>
    </recommendedName>
</protein>
<dbReference type="RefSeq" id="WP_148970315.1">
    <property type="nucleotide sequence ID" value="NZ_JBNIKW010000005.1"/>
</dbReference>